<dbReference type="Pfam" id="PF04357">
    <property type="entry name" value="TamB"/>
    <property type="match status" value="1"/>
</dbReference>
<proteinExistence type="predicted"/>
<evidence type="ECO:0000313" key="7">
    <source>
        <dbReference type="Proteomes" id="UP001247805"/>
    </source>
</evidence>
<protein>
    <submittedName>
        <fullName evidence="6">Translocation/assembly module TamB domain-containing protein</fullName>
    </submittedName>
</protein>
<keyword evidence="3" id="KW-1133">Transmembrane helix</keyword>
<organism evidence="6 7">
    <name type="scientific">Paraglaciecola aquimarina</name>
    <dbReference type="NCBI Taxonomy" id="1235557"/>
    <lineage>
        <taxon>Bacteria</taxon>
        <taxon>Pseudomonadati</taxon>
        <taxon>Pseudomonadota</taxon>
        <taxon>Gammaproteobacteria</taxon>
        <taxon>Alteromonadales</taxon>
        <taxon>Alteromonadaceae</taxon>
        <taxon>Paraglaciecola</taxon>
    </lineage>
</organism>
<reference evidence="6 7" key="1">
    <citation type="submission" date="2023-10" db="EMBL/GenBank/DDBJ databases">
        <title>Glaciecola aquimarina strain GGW-M5 nov., isolated from a coastal seawater.</title>
        <authorList>
            <person name="Bayburt H."/>
            <person name="Kim J.M."/>
            <person name="Choi B.J."/>
            <person name="Jeon C.O."/>
        </authorList>
    </citation>
    <scope>NUCLEOTIDE SEQUENCE [LARGE SCALE GENOMIC DNA]</scope>
    <source>
        <strain evidence="6 7">KCTC 32108</strain>
    </source>
</reference>
<evidence type="ECO:0000256" key="3">
    <source>
        <dbReference type="ARBA" id="ARBA00022989"/>
    </source>
</evidence>
<keyword evidence="2" id="KW-0812">Transmembrane</keyword>
<name>A0ABU3SX21_9ALTE</name>
<keyword evidence="7" id="KW-1185">Reference proteome</keyword>
<feature type="domain" description="Translocation and assembly module TamB C-terminal" evidence="5">
    <location>
        <begin position="415"/>
        <end position="751"/>
    </location>
</feature>
<evidence type="ECO:0000256" key="1">
    <source>
        <dbReference type="ARBA" id="ARBA00004167"/>
    </source>
</evidence>
<dbReference type="Proteomes" id="UP001247805">
    <property type="component" value="Unassembled WGS sequence"/>
</dbReference>
<sequence>MNVEQLLLLNGDNKIELAGTLDQQNQLNFSFNLEAPNIAQSVPEVTGSAMINGQVNGALAQPQVSYHIDVSQLNAADLHISQIAGDGELLWDQVKPVALDLTVGNLAIAGSQVDKASLKITGNAEEHQLVILGSGEQLNVNLALQGKLTATAWQGKWLSGDIQTAYTNLSLNQPFDISADWQHQVYSISAHCWQEDDSQLCIKQANFEQNVAQWDVSLTDFEWATLLDKLELDMPAIDTDSLFTMRTKGSWNIEQAPLADVSLSLSPSTWLIESNQNLSLDIRAFEIKGKVTDNSIVGDVNLQGAEIGDIGVNIQTDSALLTRDLSHPITGNLRLSGIDLAPFKALLPELDILQGVIKGQTEISGTLAKPLLNGELALQNAAVKGEALPVSLSEVNQTIRMKGDNADFNGSYKFGKGEGELSGEVRWLPDLVGKVNIKGESLEVNYQDMIKARVSPDITLAFAPASVDVQGEVVVPYARVKIRDLPAGSVSPSGDVILVEQEQAEATAQQNLKLKLLLKIDPQKRNEVKLDAYGLTSDLTGELRIRNDAKGMLANGEVNLVNGRYRGNGQNLMIREGDISFNGTLDRPYLNIEAIRDPTLTEDGVISGLRVQGAASKPTVEIFSEPEMEQQQALSYMLTGRGIGESSDDSQETVITNALLSIGLGQSENLVSKVGNKLGFEDVALDTSGQGDETQLSLTGTIAPGLQLRYGIGVFDSVSEVAIRYELLPKLYVEAVSGLNYALDFYYQFSFEGSQNKKVLENEN</sequence>
<evidence type="ECO:0000313" key="6">
    <source>
        <dbReference type="EMBL" id="MDU0354548.1"/>
    </source>
</evidence>
<dbReference type="InterPro" id="IPR007452">
    <property type="entry name" value="TamB_C"/>
</dbReference>
<evidence type="ECO:0000259" key="5">
    <source>
        <dbReference type="Pfam" id="PF04357"/>
    </source>
</evidence>
<comment type="subcellular location">
    <subcellularLocation>
        <location evidence="1">Membrane</location>
        <topology evidence="1">Single-pass membrane protein</topology>
    </subcellularLocation>
</comment>
<evidence type="ECO:0000256" key="2">
    <source>
        <dbReference type="ARBA" id="ARBA00022692"/>
    </source>
</evidence>
<keyword evidence="4" id="KW-0472">Membrane</keyword>
<comment type="caution">
    <text evidence="6">The sequence shown here is derived from an EMBL/GenBank/DDBJ whole genome shotgun (WGS) entry which is preliminary data.</text>
</comment>
<accession>A0ABU3SX21</accession>
<gene>
    <name evidence="6" type="ORF">RS130_11925</name>
</gene>
<dbReference type="EMBL" id="JAWDIO010000002">
    <property type="protein sequence ID" value="MDU0354548.1"/>
    <property type="molecule type" value="Genomic_DNA"/>
</dbReference>
<dbReference type="PANTHER" id="PTHR36985:SF1">
    <property type="entry name" value="TRANSLOCATION AND ASSEMBLY MODULE SUBUNIT TAMB"/>
    <property type="match status" value="1"/>
</dbReference>
<dbReference type="PANTHER" id="PTHR36985">
    <property type="entry name" value="TRANSLOCATION AND ASSEMBLY MODULE SUBUNIT TAMB"/>
    <property type="match status" value="1"/>
</dbReference>
<dbReference type="RefSeq" id="WP_316026140.1">
    <property type="nucleotide sequence ID" value="NZ_JAWDIO010000002.1"/>
</dbReference>
<evidence type="ECO:0000256" key="4">
    <source>
        <dbReference type="ARBA" id="ARBA00023136"/>
    </source>
</evidence>